<dbReference type="InterPro" id="IPR051158">
    <property type="entry name" value="Metallophosphoesterase_sf"/>
</dbReference>
<feature type="transmembrane region" description="Helical" evidence="3">
    <location>
        <begin position="70"/>
        <end position="92"/>
    </location>
</feature>
<name>A0A5C7FQF5_9BACT</name>
<sequence length="416" mass="46576">MTLRLIFLLVTLLALDVYAFQAIRSWLSPYKATARRIGYAVYWGLSLLAFTFLLLNVLEIVDGWGKNAQLIVRVSLFLFWVCKLPIILLLGIDDLRRGISWLANRISPVTERDTSRSRFMAKTALIAGGVPLATLTYGIVRNAYRYRRFATDVPVKNLPAGLEGFKIVQISDMHSGSWTRSEPLKNAVAMINAEEADVVCFTGDLVNSEADEIVPFIDIFKNVKGKYGVFSILGNHDYGTYHDWGFPKGSEEEKAAIAANMERLYGHHAALGWDLLRDENRILDVNGHKIGILGVENWGSAFRFPRKADLPKATAGTDACDCKVLLSHDPTHWDAKIRPGYPDIDLTLSGHTHGFQFGIEIPGFKWSPAQYLYKQWAGLYKEGDQHLYVNRGLGFLGYPGRVGILPEISVLTLRKA</sequence>
<dbReference type="SUPFAM" id="SSF56300">
    <property type="entry name" value="Metallo-dependent phosphatases"/>
    <property type="match status" value="1"/>
</dbReference>
<dbReference type="GO" id="GO:0009245">
    <property type="term" value="P:lipid A biosynthetic process"/>
    <property type="evidence" value="ECO:0007669"/>
    <property type="project" value="TreeGrafter"/>
</dbReference>
<feature type="transmembrane region" description="Helical" evidence="3">
    <location>
        <begin position="39"/>
        <end position="58"/>
    </location>
</feature>
<dbReference type="GO" id="GO:0016020">
    <property type="term" value="C:membrane"/>
    <property type="evidence" value="ECO:0007669"/>
    <property type="project" value="GOC"/>
</dbReference>
<evidence type="ECO:0000259" key="4">
    <source>
        <dbReference type="Pfam" id="PF00149"/>
    </source>
</evidence>
<evidence type="ECO:0000313" key="6">
    <source>
        <dbReference type="Proteomes" id="UP000321907"/>
    </source>
</evidence>
<feature type="domain" description="Calcineurin-like phosphoesterase" evidence="4">
    <location>
        <begin position="165"/>
        <end position="354"/>
    </location>
</feature>
<dbReference type="GO" id="GO:0046872">
    <property type="term" value="F:metal ion binding"/>
    <property type="evidence" value="ECO:0007669"/>
    <property type="project" value="UniProtKB-KW"/>
</dbReference>
<dbReference type="RefSeq" id="WP_147930094.1">
    <property type="nucleotide sequence ID" value="NZ_VOXD01000009.1"/>
</dbReference>
<dbReference type="Proteomes" id="UP000321907">
    <property type="component" value="Unassembled WGS sequence"/>
</dbReference>
<comment type="caution">
    <text evidence="5">The sequence shown here is derived from an EMBL/GenBank/DDBJ whole genome shotgun (WGS) entry which is preliminary data.</text>
</comment>
<dbReference type="Gene3D" id="3.60.21.10">
    <property type="match status" value="1"/>
</dbReference>
<dbReference type="PANTHER" id="PTHR31302:SF31">
    <property type="entry name" value="PHOSPHODIESTERASE YAEI"/>
    <property type="match status" value="1"/>
</dbReference>
<protein>
    <submittedName>
        <fullName evidence="5">Metallophosphoesterase</fullName>
    </submittedName>
</protein>
<gene>
    <name evidence="5" type="ORF">FUA23_07385</name>
</gene>
<keyword evidence="3" id="KW-1133">Transmembrane helix</keyword>
<feature type="transmembrane region" description="Helical" evidence="3">
    <location>
        <begin position="119"/>
        <end position="140"/>
    </location>
</feature>
<dbReference type="EMBL" id="VOXD01000009">
    <property type="protein sequence ID" value="TXF90055.1"/>
    <property type="molecule type" value="Genomic_DNA"/>
</dbReference>
<evidence type="ECO:0000256" key="3">
    <source>
        <dbReference type="SAM" id="Phobius"/>
    </source>
</evidence>
<dbReference type="AlphaFoldDB" id="A0A5C7FQF5"/>
<dbReference type="InterPro" id="IPR004843">
    <property type="entry name" value="Calcineurin-like_PHP"/>
</dbReference>
<proteinExistence type="predicted"/>
<keyword evidence="3" id="KW-0472">Membrane</keyword>
<organism evidence="5 6">
    <name type="scientific">Neolewinella aurantiaca</name>
    <dbReference type="NCBI Taxonomy" id="2602767"/>
    <lineage>
        <taxon>Bacteria</taxon>
        <taxon>Pseudomonadati</taxon>
        <taxon>Bacteroidota</taxon>
        <taxon>Saprospiria</taxon>
        <taxon>Saprospirales</taxon>
        <taxon>Lewinellaceae</taxon>
        <taxon>Neolewinella</taxon>
    </lineage>
</organism>
<accession>A0A5C7FQF5</accession>
<dbReference type="PANTHER" id="PTHR31302">
    <property type="entry name" value="TRANSMEMBRANE PROTEIN WITH METALLOPHOSPHOESTERASE DOMAIN-RELATED"/>
    <property type="match status" value="1"/>
</dbReference>
<keyword evidence="2" id="KW-0378">Hydrolase</keyword>
<keyword evidence="1" id="KW-0479">Metal-binding</keyword>
<dbReference type="Pfam" id="PF00149">
    <property type="entry name" value="Metallophos"/>
    <property type="match status" value="1"/>
</dbReference>
<dbReference type="CDD" id="cd07385">
    <property type="entry name" value="MPP_YkuE_C"/>
    <property type="match status" value="1"/>
</dbReference>
<dbReference type="GO" id="GO:0008758">
    <property type="term" value="F:UDP-2,3-diacylglucosamine hydrolase activity"/>
    <property type="evidence" value="ECO:0007669"/>
    <property type="project" value="TreeGrafter"/>
</dbReference>
<evidence type="ECO:0000313" key="5">
    <source>
        <dbReference type="EMBL" id="TXF90055.1"/>
    </source>
</evidence>
<dbReference type="OrthoDB" id="9780884at2"/>
<evidence type="ECO:0000256" key="2">
    <source>
        <dbReference type="ARBA" id="ARBA00022801"/>
    </source>
</evidence>
<keyword evidence="6" id="KW-1185">Reference proteome</keyword>
<keyword evidence="3" id="KW-0812">Transmembrane</keyword>
<reference evidence="5 6" key="1">
    <citation type="submission" date="2019-08" db="EMBL/GenBank/DDBJ databases">
        <title>Lewinella sp. strain SSH13 Genome sequencing and assembly.</title>
        <authorList>
            <person name="Kim I."/>
        </authorList>
    </citation>
    <scope>NUCLEOTIDE SEQUENCE [LARGE SCALE GENOMIC DNA]</scope>
    <source>
        <strain evidence="5 6">SSH13</strain>
    </source>
</reference>
<evidence type="ECO:0000256" key="1">
    <source>
        <dbReference type="ARBA" id="ARBA00022723"/>
    </source>
</evidence>
<dbReference type="InterPro" id="IPR029052">
    <property type="entry name" value="Metallo-depent_PP-like"/>
</dbReference>